<keyword evidence="3" id="KW-0547">Nucleotide-binding</keyword>
<evidence type="ECO:0000256" key="3">
    <source>
        <dbReference type="ARBA" id="ARBA00022741"/>
    </source>
</evidence>
<evidence type="ECO:0000256" key="2">
    <source>
        <dbReference type="ARBA" id="ARBA00022598"/>
    </source>
</evidence>
<gene>
    <name evidence="9" type="ORF">PoB_000003200</name>
</gene>
<sequence length="296" mass="32508">MGIYNFNTLMLLKTLIWLHGICDVENLHAVLGHARVAFANLLEKKGVTVRTEGFSFVWVDNFPLFLPREDGGPGLESAHHPFTAPHPDDLELVHHSPEQVRGQHYDLVLNGNEIGGGSIRIHDSSLQRYVLTEVLKEDCSQLEHLLEALDSGCPPHGGIALGLDRLIAIMTGSDTIRDVIAFPKITGGKDPLSSAPAPVHQSDLAYYHISLQNVNASLDVSDICIHIKHHTHAASASFLIPEKSPEIQTVSLMTKFICSVIDDTHRTRTTNEIGLQAVVYLSIDSRKILVPSSFVT</sequence>
<dbReference type="Gene3D" id="3.30.930.10">
    <property type="entry name" value="Bira Bifunctional Protein, Domain 2"/>
    <property type="match status" value="1"/>
</dbReference>
<dbReference type="EMBL" id="BLXT01000008">
    <property type="protein sequence ID" value="GFN73526.1"/>
    <property type="molecule type" value="Genomic_DNA"/>
</dbReference>
<evidence type="ECO:0000313" key="10">
    <source>
        <dbReference type="Proteomes" id="UP000735302"/>
    </source>
</evidence>
<dbReference type="Gene3D" id="3.30.1360.30">
    <property type="entry name" value="GAD-like domain"/>
    <property type="match status" value="1"/>
</dbReference>
<accession>A0AAV3XTA1</accession>
<dbReference type="InterPro" id="IPR004115">
    <property type="entry name" value="GAD-like_sf"/>
</dbReference>
<keyword evidence="10" id="KW-1185">Reference proteome</keyword>
<protein>
    <submittedName>
        <fullName evidence="9">Aspartate--tRNA ligase, mitochondrial</fullName>
    </submittedName>
</protein>
<feature type="chain" id="PRO_5043977298" evidence="7">
    <location>
        <begin position="24"/>
        <end position="296"/>
    </location>
</feature>
<dbReference type="PANTHER" id="PTHR22594:SF5">
    <property type="entry name" value="ASPARTATE--TRNA LIGASE, MITOCHONDRIAL"/>
    <property type="match status" value="1"/>
</dbReference>
<keyword evidence="7" id="KW-0732">Signal</keyword>
<dbReference type="Proteomes" id="UP000735302">
    <property type="component" value="Unassembled WGS sequence"/>
</dbReference>
<comment type="caution">
    <text evidence="9">The sequence shown here is derived from an EMBL/GenBank/DDBJ whole genome shotgun (WGS) entry which is preliminary data.</text>
</comment>
<evidence type="ECO:0000256" key="5">
    <source>
        <dbReference type="ARBA" id="ARBA00022917"/>
    </source>
</evidence>
<evidence type="ECO:0000259" key="8">
    <source>
        <dbReference type="Pfam" id="PF00152"/>
    </source>
</evidence>
<organism evidence="9 10">
    <name type="scientific">Plakobranchus ocellatus</name>
    <dbReference type="NCBI Taxonomy" id="259542"/>
    <lineage>
        <taxon>Eukaryota</taxon>
        <taxon>Metazoa</taxon>
        <taxon>Spiralia</taxon>
        <taxon>Lophotrochozoa</taxon>
        <taxon>Mollusca</taxon>
        <taxon>Gastropoda</taxon>
        <taxon>Heterobranchia</taxon>
        <taxon>Euthyneura</taxon>
        <taxon>Panpulmonata</taxon>
        <taxon>Sacoglossa</taxon>
        <taxon>Placobranchoidea</taxon>
        <taxon>Plakobranchidae</taxon>
        <taxon>Plakobranchus</taxon>
    </lineage>
</organism>
<proteinExistence type="inferred from homology"/>
<evidence type="ECO:0000256" key="7">
    <source>
        <dbReference type="SAM" id="SignalP"/>
    </source>
</evidence>
<dbReference type="InterPro" id="IPR004364">
    <property type="entry name" value="Aa-tRNA-synt_II"/>
</dbReference>
<dbReference type="GO" id="GO:0004815">
    <property type="term" value="F:aspartate-tRNA ligase activity"/>
    <property type="evidence" value="ECO:0007669"/>
    <property type="project" value="TreeGrafter"/>
</dbReference>
<dbReference type="Pfam" id="PF00152">
    <property type="entry name" value="tRNA-synt_2"/>
    <property type="match status" value="1"/>
</dbReference>
<reference evidence="9 10" key="1">
    <citation type="journal article" date="2021" name="Elife">
        <title>Chloroplast acquisition without the gene transfer in kleptoplastic sea slugs, Plakobranchus ocellatus.</title>
        <authorList>
            <person name="Maeda T."/>
            <person name="Takahashi S."/>
            <person name="Yoshida T."/>
            <person name="Shimamura S."/>
            <person name="Takaki Y."/>
            <person name="Nagai Y."/>
            <person name="Toyoda A."/>
            <person name="Suzuki Y."/>
            <person name="Arimoto A."/>
            <person name="Ishii H."/>
            <person name="Satoh N."/>
            <person name="Nishiyama T."/>
            <person name="Hasebe M."/>
            <person name="Maruyama T."/>
            <person name="Minagawa J."/>
            <person name="Obokata J."/>
            <person name="Shigenobu S."/>
        </authorList>
    </citation>
    <scope>NUCLEOTIDE SEQUENCE [LARGE SCALE GENOMIC DNA]</scope>
</reference>
<evidence type="ECO:0000256" key="1">
    <source>
        <dbReference type="ARBA" id="ARBA00006303"/>
    </source>
</evidence>
<dbReference type="GO" id="GO:0006422">
    <property type="term" value="P:aspartyl-tRNA aminoacylation"/>
    <property type="evidence" value="ECO:0007669"/>
    <property type="project" value="TreeGrafter"/>
</dbReference>
<dbReference type="SUPFAM" id="SSF55681">
    <property type="entry name" value="Class II aaRS and biotin synthetases"/>
    <property type="match status" value="1"/>
</dbReference>
<keyword evidence="5" id="KW-0648">Protein biosynthesis</keyword>
<dbReference type="GO" id="GO:0005739">
    <property type="term" value="C:mitochondrion"/>
    <property type="evidence" value="ECO:0007669"/>
    <property type="project" value="TreeGrafter"/>
</dbReference>
<feature type="signal peptide" evidence="7">
    <location>
        <begin position="1"/>
        <end position="23"/>
    </location>
</feature>
<dbReference type="InterPro" id="IPR002312">
    <property type="entry name" value="Asp/Asn-tRNA-synth_IIb"/>
</dbReference>
<keyword evidence="6" id="KW-0030">Aminoacyl-tRNA synthetase</keyword>
<name>A0AAV3XTA1_9GAST</name>
<comment type="similarity">
    <text evidence="1">Belongs to the class-II aminoacyl-tRNA synthetase family. Type 1 subfamily.</text>
</comment>
<dbReference type="PRINTS" id="PR01042">
    <property type="entry name" value="TRNASYNTHASP"/>
</dbReference>
<evidence type="ECO:0000313" key="9">
    <source>
        <dbReference type="EMBL" id="GFN73526.1"/>
    </source>
</evidence>
<dbReference type="AlphaFoldDB" id="A0AAV3XTA1"/>
<dbReference type="PANTHER" id="PTHR22594">
    <property type="entry name" value="ASPARTYL/LYSYL-TRNA SYNTHETASE"/>
    <property type="match status" value="1"/>
</dbReference>
<evidence type="ECO:0000256" key="4">
    <source>
        <dbReference type="ARBA" id="ARBA00022840"/>
    </source>
</evidence>
<dbReference type="InterPro" id="IPR045864">
    <property type="entry name" value="aa-tRNA-synth_II/BPL/LPL"/>
</dbReference>
<feature type="domain" description="Aminoacyl-tRNA synthetase class II (D/K/N)" evidence="8">
    <location>
        <begin position="49"/>
        <end position="185"/>
    </location>
</feature>
<evidence type="ECO:0000256" key="6">
    <source>
        <dbReference type="ARBA" id="ARBA00023146"/>
    </source>
</evidence>
<keyword evidence="4" id="KW-0067">ATP-binding</keyword>
<keyword evidence="2 9" id="KW-0436">Ligase</keyword>
<dbReference type="GO" id="GO:0005524">
    <property type="term" value="F:ATP binding"/>
    <property type="evidence" value="ECO:0007669"/>
    <property type="project" value="UniProtKB-KW"/>
</dbReference>